<evidence type="ECO:0000313" key="3">
    <source>
        <dbReference type="Proteomes" id="UP000662782"/>
    </source>
</evidence>
<gene>
    <name evidence="2" type="ORF">CPT_Miami_039</name>
</gene>
<name>A0A873WUS6_9CAUD</name>
<feature type="region of interest" description="Disordered" evidence="1">
    <location>
        <begin position="1"/>
        <end position="27"/>
    </location>
</feature>
<sequence length="797" mass="89789">MSSIRPTNRGNGVSIPNEDPSMGNGFGSLATGMQQNSMYGQPQQMFDPSAMMKMISTGGMSNNPASGGWDWSNVDRPKNPNAAFLDEFLGHQEDELEHALKMEAQAYATKFAARIINDIKTRNTSGYYKFFLNAYNIFALVPDAPPMMCPIRGRFIEVIKNTQAAQLRIAGRGVTFGGRDFALQIMAQNPLDQRLVENLFSTGIANAMFLEMVDWFAKTADGRDAYSKLTNELKLTLTKLPKFITYAAECFQFFNMDSPYNDLSPVPKTSPNPDQNMSQYVVRSTSGSGAEWLGFQHSTESQQQKEIREINEWVANNLRQRQEYQYQQAQQQTPDAAYWCGQQTQQQYSFGELHTKRVDFENVNPDNVADFSLENFKRIPGTDKYVVDETTWSYFSKAFKRAYRPYGELFAGTYGIRVVKINFELNDGWVDNVLFIEGVTPAMALANPAMLLPHLETDQQGNVVIVDEVVLPKEKDEETGIEMVPLQKVKVMEHAPTAVVVPEVVTGDSFGNIETVIDTMFDTVKPSTSGLFGVAIPVENWKRFFVEDSTIVEEIYLRLPWLVKGNGGGTPPTFFDFVSEIQKTMDHYIGCDELRGFVETHITDTVNRWLVDTRGYGGNRDDQYRFRINGIFSNLKNLINHLEKNDPDTFSVLIDPKRFKRLFTKCKLFAPRETRSALLNGALPSSPTQAAIAKENDKKAMVVLTDVVVTRIGNILAPNTQKTVINVKRSAFPEMFSLIERSFGKTSDLLPEGVEQVLSFVSDDSLWTFNTSGFDSNVAVMRKVPRTQGMLNFKLIE</sequence>
<dbReference type="EMBL" id="MT701590">
    <property type="protein sequence ID" value="QPB09134.1"/>
    <property type="molecule type" value="Genomic_DNA"/>
</dbReference>
<evidence type="ECO:0000256" key="1">
    <source>
        <dbReference type="SAM" id="MobiDB-lite"/>
    </source>
</evidence>
<accession>A0A873WUS6</accession>
<feature type="compositionally biased region" description="Polar residues" evidence="1">
    <location>
        <begin position="1"/>
        <end position="11"/>
    </location>
</feature>
<evidence type="ECO:0000313" key="2">
    <source>
        <dbReference type="EMBL" id="QPB09134.1"/>
    </source>
</evidence>
<proteinExistence type="predicted"/>
<reference evidence="2 3" key="1">
    <citation type="submission" date="2020-07" db="EMBL/GenBank/DDBJ databases">
        <title>Complete genome sequence of Klebsiella pneumoniae phage Miami.</title>
        <authorList>
            <person name="Mora D.A."/>
            <person name="Lessor L."/>
            <person name="Gill J."/>
            <person name="Liu M."/>
        </authorList>
    </citation>
    <scope>NUCLEOTIDE SEQUENCE [LARGE SCALE GENOMIC DNA]</scope>
</reference>
<protein>
    <submittedName>
        <fullName evidence="2">Uncharacterized protein</fullName>
    </submittedName>
</protein>
<dbReference type="Proteomes" id="UP000662782">
    <property type="component" value="Segment"/>
</dbReference>
<keyword evidence="3" id="KW-1185">Reference proteome</keyword>
<organism evidence="2 3">
    <name type="scientific">Klebsiella phage Miami</name>
    <dbReference type="NCBI Taxonomy" id="2767581"/>
    <lineage>
        <taxon>Viruses</taxon>
        <taxon>Duplodnaviria</taxon>
        <taxon>Heunggongvirae</taxon>
        <taxon>Uroviricota</taxon>
        <taxon>Caudoviricetes</taxon>
        <taxon>Chimalliviridae</taxon>
        <taxon>Miamivirus</taxon>
        <taxon>Miamivirus miami</taxon>
    </lineage>
</organism>